<evidence type="ECO:0000313" key="5">
    <source>
        <dbReference type="Proteomes" id="UP000005801"/>
    </source>
</evidence>
<organism evidence="4 5">
    <name type="scientific">Plesiocystis pacifica SIR-1</name>
    <dbReference type="NCBI Taxonomy" id="391625"/>
    <lineage>
        <taxon>Bacteria</taxon>
        <taxon>Pseudomonadati</taxon>
        <taxon>Myxococcota</taxon>
        <taxon>Polyangia</taxon>
        <taxon>Nannocystales</taxon>
        <taxon>Nannocystaceae</taxon>
        <taxon>Plesiocystis</taxon>
    </lineage>
</organism>
<dbReference type="CDD" id="cd08168">
    <property type="entry name" value="Cytochrom_C3"/>
    <property type="match status" value="1"/>
</dbReference>
<dbReference type="InterPro" id="IPR029052">
    <property type="entry name" value="Metallo-depent_PP-like"/>
</dbReference>
<evidence type="ECO:0000256" key="2">
    <source>
        <dbReference type="SAM" id="MobiDB-lite"/>
    </source>
</evidence>
<evidence type="ECO:0000256" key="1">
    <source>
        <dbReference type="ARBA" id="ARBA00022729"/>
    </source>
</evidence>
<keyword evidence="4" id="KW-0449">Lipoprotein</keyword>
<dbReference type="eggNOG" id="COG0737">
    <property type="taxonomic scope" value="Bacteria"/>
</dbReference>
<dbReference type="RefSeq" id="WP_006976475.1">
    <property type="nucleotide sequence ID" value="NZ_ABCS01000135.1"/>
</dbReference>
<dbReference type="Gene3D" id="1.10.1130.10">
    <property type="entry name" value="Flavocytochrome C3, Chain A"/>
    <property type="match status" value="1"/>
</dbReference>
<keyword evidence="1" id="KW-0732">Signal</keyword>
<dbReference type="SUPFAM" id="SSF48695">
    <property type="entry name" value="Multiheme cytochromes"/>
    <property type="match status" value="1"/>
</dbReference>
<feature type="region of interest" description="Disordered" evidence="2">
    <location>
        <begin position="42"/>
        <end position="69"/>
    </location>
</feature>
<protein>
    <submittedName>
        <fullName evidence="4">Putative lipoprotein</fullName>
    </submittedName>
</protein>
<dbReference type="OrthoDB" id="9814800at2"/>
<dbReference type="STRING" id="391625.PPSIR1_33913"/>
<gene>
    <name evidence="4" type="ORF">PPSIR1_33913</name>
</gene>
<dbReference type="InterPro" id="IPR051829">
    <property type="entry name" value="Multiheme_Cytochr_ET"/>
</dbReference>
<dbReference type="PANTHER" id="PTHR35038:SF8">
    <property type="entry name" value="C-TYPE POLYHEME CYTOCHROME OMCC"/>
    <property type="match status" value="1"/>
</dbReference>
<dbReference type="Gene3D" id="3.60.21.10">
    <property type="match status" value="1"/>
</dbReference>
<dbReference type="AlphaFoldDB" id="A6GID9"/>
<dbReference type="Pfam" id="PF13435">
    <property type="entry name" value="Cytochrome_C554"/>
    <property type="match status" value="1"/>
</dbReference>
<sequence length="618" mass="64442">MTARNAAPSRSPNSKLPATLAGLSLGLFALVGLVAGPGGCGTKQGKGESGTQHAGAEEGAAEDGSDAQRSERVEIDVFAFGRQLGTVAPCGCTTDPLGGLQFAFGYIEEESTAGNRLVLEPGSFLFPDPAGPEGPTDAAAWGQATQRAKLLHARFSKLDGLISGFGPTDVAAPTPEGGGAGGVAMLAELPMPRVIANVSDDARPAGVETVRALPVGHGLDAAVTAVVDPELAKAARESWAPAFPELSEPVAALNQDAIQAELGKADLQVVLVHGPRELAEAVARGVPGVDIVVMGGEFHNAERGRVGTAPAQLSTEHGEVWLLEPGDRAQSISHLTLSIAPSVAEGELPPKWTLQPSTKQRQAELDRLETKLAKFADDPSADASFIARLEADRDALKAQLADPSVPEDVALAVIPAQTKVNCRLPEDEAAQSALRDYDGWVAEQNQERFAGVKAPEVAKGQAHYAGIEACGDCHEEAVAQWKTTVHAGAYETLVVANKQFDLSCVGCHVTGFREPGGSEVVENEGLTSVQCEQCHGPGSLHVEDPTPDNIVREAPMTVCLACHTEDHSDTFDYEAYLRDVLGEGHGEQRRAALGDGPTGRELRQAGLEAAGGGCPKKM</sequence>
<accession>A6GID9</accession>
<reference evidence="4 5" key="1">
    <citation type="submission" date="2007-06" db="EMBL/GenBank/DDBJ databases">
        <authorList>
            <person name="Shimkets L."/>
            <person name="Ferriera S."/>
            <person name="Johnson J."/>
            <person name="Kravitz S."/>
            <person name="Beeson K."/>
            <person name="Sutton G."/>
            <person name="Rogers Y.-H."/>
            <person name="Friedman R."/>
            <person name="Frazier M."/>
            <person name="Venter J.C."/>
        </authorList>
    </citation>
    <scope>NUCLEOTIDE SEQUENCE [LARGE SCALE GENOMIC DNA]</scope>
    <source>
        <strain evidence="4 5">SIR-1</strain>
    </source>
</reference>
<dbReference type="EMBL" id="ABCS01000135">
    <property type="protein sequence ID" value="EDM74350.1"/>
    <property type="molecule type" value="Genomic_DNA"/>
</dbReference>
<dbReference type="SUPFAM" id="SSF56300">
    <property type="entry name" value="Metallo-dependent phosphatases"/>
    <property type="match status" value="1"/>
</dbReference>
<dbReference type="Proteomes" id="UP000005801">
    <property type="component" value="Unassembled WGS sequence"/>
</dbReference>
<name>A6GID9_9BACT</name>
<evidence type="ECO:0000313" key="4">
    <source>
        <dbReference type="EMBL" id="EDM74350.1"/>
    </source>
</evidence>
<dbReference type="InterPro" id="IPR023155">
    <property type="entry name" value="Cyt_c-552/4"/>
</dbReference>
<proteinExistence type="predicted"/>
<dbReference type="PANTHER" id="PTHR35038">
    <property type="entry name" value="DISSIMILATORY SULFITE REDUCTASE SIRA"/>
    <property type="match status" value="1"/>
</dbReference>
<keyword evidence="5" id="KW-1185">Reference proteome</keyword>
<feature type="domain" description="Cytochrome c-552/4" evidence="3">
    <location>
        <begin position="469"/>
        <end position="536"/>
    </location>
</feature>
<dbReference type="InterPro" id="IPR036280">
    <property type="entry name" value="Multihaem_cyt_sf"/>
</dbReference>
<evidence type="ECO:0000259" key="3">
    <source>
        <dbReference type="Pfam" id="PF13435"/>
    </source>
</evidence>
<comment type="caution">
    <text evidence="4">The sequence shown here is derived from an EMBL/GenBank/DDBJ whole genome shotgun (WGS) entry which is preliminary data.</text>
</comment>